<evidence type="ECO:0000313" key="1">
    <source>
        <dbReference type="EMBL" id="TWT82614.1"/>
    </source>
</evidence>
<accession>A0A5C5Z5U2</accession>
<comment type="caution">
    <text evidence="1">The sequence shown here is derived from an EMBL/GenBank/DDBJ whole genome shotgun (WGS) entry which is preliminary data.</text>
</comment>
<dbReference type="EMBL" id="SJPJ01000001">
    <property type="protein sequence ID" value="TWT82614.1"/>
    <property type="molecule type" value="Genomic_DNA"/>
</dbReference>
<keyword evidence="2" id="KW-1185">Reference proteome</keyword>
<gene>
    <name evidence="1" type="ORF">CA13_40770</name>
</gene>
<dbReference type="NCBIfam" id="NF033564">
    <property type="entry name" value="transpos_ISAs1"/>
    <property type="match status" value="1"/>
</dbReference>
<dbReference type="AlphaFoldDB" id="A0A5C5Z5U2"/>
<proteinExistence type="predicted"/>
<dbReference type="InterPro" id="IPR051698">
    <property type="entry name" value="Transposase_11-like"/>
</dbReference>
<protein>
    <recommendedName>
        <fullName evidence="3">Transposase IS4-like domain-containing protein</fullName>
    </recommendedName>
</protein>
<name>A0A5C5Z5U2_9BACT</name>
<dbReference type="PANTHER" id="PTHR30298:SF0">
    <property type="entry name" value="PROTEIN YBFL-RELATED"/>
    <property type="match status" value="1"/>
</dbReference>
<dbReference type="PANTHER" id="PTHR30298">
    <property type="entry name" value="H REPEAT-ASSOCIATED PREDICTED TRANSPOSASE"/>
    <property type="match status" value="1"/>
</dbReference>
<dbReference type="InterPro" id="IPR047647">
    <property type="entry name" value="ISAs1_transpos"/>
</dbReference>
<dbReference type="Proteomes" id="UP000315010">
    <property type="component" value="Unassembled WGS sequence"/>
</dbReference>
<evidence type="ECO:0000313" key="2">
    <source>
        <dbReference type="Proteomes" id="UP000315010"/>
    </source>
</evidence>
<evidence type="ECO:0008006" key="3">
    <source>
        <dbReference type="Google" id="ProtNLM"/>
    </source>
</evidence>
<sequence>MHRQKATFKSIIAANADSVLTVKGNQGKLAKGMLELYVEYGEANYLIEGLRHHATVEKSHSRKERRDDYTIAVPDEPLFSEWEGIKSIGMVYRNRGGVAEHDETTFFLSSLPPKVKQRSRRIRDHWRIENSEHSVLDVTSLEDASRIRIGNSPDISAAFRRMALNILHKDTTVKDNVRGKRLRAGWDDTVLDQIYSRFDGL</sequence>
<reference evidence="1 2" key="1">
    <citation type="submission" date="2019-02" db="EMBL/GenBank/DDBJ databases">
        <title>Deep-cultivation of Planctomycetes and their phenomic and genomic characterization uncovers novel biology.</title>
        <authorList>
            <person name="Wiegand S."/>
            <person name="Jogler M."/>
            <person name="Boedeker C."/>
            <person name="Pinto D."/>
            <person name="Vollmers J."/>
            <person name="Rivas-Marin E."/>
            <person name="Kohn T."/>
            <person name="Peeters S.H."/>
            <person name="Heuer A."/>
            <person name="Rast P."/>
            <person name="Oberbeckmann S."/>
            <person name="Bunk B."/>
            <person name="Jeske O."/>
            <person name="Meyerdierks A."/>
            <person name="Storesund J.E."/>
            <person name="Kallscheuer N."/>
            <person name="Luecker S."/>
            <person name="Lage O.M."/>
            <person name="Pohl T."/>
            <person name="Merkel B.J."/>
            <person name="Hornburger P."/>
            <person name="Mueller R.-W."/>
            <person name="Bruemmer F."/>
            <person name="Labrenz M."/>
            <person name="Spormann A.M."/>
            <person name="Op Den Camp H."/>
            <person name="Overmann J."/>
            <person name="Amann R."/>
            <person name="Jetten M.S.M."/>
            <person name="Mascher T."/>
            <person name="Medema M.H."/>
            <person name="Devos D.P."/>
            <person name="Kaster A.-K."/>
            <person name="Ovreas L."/>
            <person name="Rohde M."/>
            <person name="Galperin M.Y."/>
            <person name="Jogler C."/>
        </authorList>
    </citation>
    <scope>NUCLEOTIDE SEQUENCE [LARGE SCALE GENOMIC DNA]</scope>
    <source>
        <strain evidence="1 2">CA13</strain>
    </source>
</reference>
<organism evidence="1 2">
    <name type="scientific">Novipirellula herctigrandis</name>
    <dbReference type="NCBI Taxonomy" id="2527986"/>
    <lineage>
        <taxon>Bacteria</taxon>
        <taxon>Pseudomonadati</taxon>
        <taxon>Planctomycetota</taxon>
        <taxon>Planctomycetia</taxon>
        <taxon>Pirellulales</taxon>
        <taxon>Pirellulaceae</taxon>
        <taxon>Novipirellula</taxon>
    </lineage>
</organism>